<feature type="region of interest" description="Disordered" evidence="1">
    <location>
        <begin position="418"/>
        <end position="483"/>
    </location>
</feature>
<protein>
    <submittedName>
        <fullName evidence="4">DUF4157 domain-containing protein</fullName>
    </submittedName>
</protein>
<evidence type="ECO:0000313" key="4">
    <source>
        <dbReference type="EMBL" id="QSQ27007.1"/>
    </source>
</evidence>
<feature type="compositionally biased region" description="Basic and acidic residues" evidence="1">
    <location>
        <begin position="1244"/>
        <end position="1261"/>
    </location>
</feature>
<keyword evidence="2" id="KW-0472">Membrane</keyword>
<dbReference type="InterPro" id="IPR025295">
    <property type="entry name" value="eCIS_core_dom"/>
</dbReference>
<sequence length="1554" mass="164888">MSGWKWFAPVQQLVPAPPPPRERTHLPPVSRSVERPSFRTAVPATAAPRGGLGVGEGGAPASFGHGLDRIRIDTDSGAPGGSTGGSPFSSLGVDRGATPVHSRGPAAMPAGVQARMEVGQPNDPSEAEAERFAESLQSGGAPAPVSESASTATEPPPAGGVPAPVNASASAGTEPPPVNEAPADKVLMMEGGESEAAFPIEEKAAEVSARFQPGASAPAHVDGLESRLASPSGGAPLRDVDLARYEPALGRDLSGVRVHTDSNAAAMSSSISAQAFTRGRDIYFASGRYAPGDARGQQLLAHEVAHVVQQGATGSGAASHGPVQRKPGDGKGTKKAGGGKGGIYGPFHVKIPGRVDSNELAILTFMQVFGLSRQAAADLVSSKKVRIENFTLSDAEVKKGISDINITARLYDAVMLTKSGSSDEEARKKQSAERKARLQKGTEEKKKSTREEVDQEFEKRTGRKPPGKKGSKEDQSLYERVEEDVLSEQDKAAKARLDALPEEVKALILRGGKEAKPADYEQIARIGEKLAKLSAEDLSVYSLVAKQMSEDLNQFEKSVDLFIQVRKQIAEGLAQAAKQQPPAGEKKDDDTIEGVSKKAWEGFDPKQLEGLNESQKRDLARSIAWKESRAQMGHMVTHPGQTALGMGRSLVRVDEMASSIANDVKAAADGDRNAYSRWASGFGAGSKATGWLAGALGAVAAAVYVGILFIPGLNAVELAATALALGVGAVLLSAGEYELRIRAAGEAKSEKEFREEVDKAAAAGTNAIVGAALLAAAVAIKLIARTPLPGRLQNVGNAIRLAGEALGKTTKGAAFLKWRSNLLFALRQKQAGLWEALGVAKTALAEQAKALEGIKSGAELADRLAAGDKALSELTGISKEQGKTYQKLAATPEGQAALERLRQELMRAVHDAPKLAEKQVSRADAELKKLIEALEKAEEAEAAKAALANAEKNMSPEETGKQISADQESYVQDRLKEAAGAATQEGAAQGGGTQKPVAEAKPTGEPKPVEKAPVEEKAPVSAKKPTEEKTPPAEQKPVEEKAPAEQKPVEEKAPVSEKPPVEEKAPAEQKPVEEKAPVSEKKPVEEKAPVEQKPVEEKAPVSEKKPVEEKAPVEQTPVEEKAPVSEKKPAEEKAPAEKPQAEEQPPVSEKKPTEEKAPAEQKPAETLSPEAAAKAWLEQLQATLGSGAKKLLAKMRKGKTDLEVRQTVEKLGGKAYLEQEAAAKPGEPARPPIDVEAEAKARATLDKLEERLSPEAREQLRNMRRGAPSDVAALRNVEKAGGEAFLEAEARERAAQRKAAEARAAKSSGILQSLKQRLLRSGFLKRFEVRKILTGKGDASQKASNLKGLIAEELALEDVQAQFKGQPNTRILKSVRVIREQPFKTVEEFDADFQMKNPGKKYKGARFERGGKVYTVSTDIDILVVEDPPGGGKSRIRYREEIKSGAEDKPGEAQSQLDTASERFKQAAGGDKTIRFETPDGTDITDKLDLASDASSVKAHRGPANSGKEFNKDTGVTASDMEKLAKELVDEFNASQGQGPTPPQNPPKGEPPTQ</sequence>
<keyword evidence="2" id="KW-0812">Transmembrane</keyword>
<feature type="region of interest" description="Disordered" evidence="1">
    <location>
        <begin position="312"/>
        <end position="339"/>
    </location>
</feature>
<dbReference type="PANTHER" id="PTHR36135">
    <property type="entry name" value="FIBROUS SHEATH CABYR-BINDING PROTEIN"/>
    <property type="match status" value="1"/>
</dbReference>
<dbReference type="Proteomes" id="UP000662747">
    <property type="component" value="Chromosome"/>
</dbReference>
<evidence type="ECO:0000256" key="2">
    <source>
        <dbReference type="SAM" id="Phobius"/>
    </source>
</evidence>
<keyword evidence="5" id="KW-1185">Reference proteome</keyword>
<feature type="compositionally biased region" description="Low complexity" evidence="1">
    <location>
        <begin position="978"/>
        <end position="987"/>
    </location>
</feature>
<proteinExistence type="predicted"/>
<dbReference type="EMBL" id="CP071090">
    <property type="protein sequence ID" value="QSQ27007.1"/>
    <property type="molecule type" value="Genomic_DNA"/>
</dbReference>
<feature type="region of interest" description="Disordered" evidence="1">
    <location>
        <begin position="1"/>
        <end position="182"/>
    </location>
</feature>
<dbReference type="RefSeq" id="WP_206728535.1">
    <property type="nucleotide sequence ID" value="NZ_CP071090.1"/>
</dbReference>
<dbReference type="Pfam" id="PF13699">
    <property type="entry name" value="eCIS_core"/>
    <property type="match status" value="1"/>
</dbReference>
<feature type="transmembrane region" description="Helical" evidence="2">
    <location>
        <begin position="718"/>
        <end position="739"/>
    </location>
</feature>
<dbReference type="InterPro" id="IPR043375">
    <property type="entry name" value="FSCB"/>
</dbReference>
<evidence type="ECO:0000256" key="1">
    <source>
        <dbReference type="SAM" id="MobiDB-lite"/>
    </source>
</evidence>
<evidence type="ECO:0000313" key="5">
    <source>
        <dbReference type="Proteomes" id="UP000662747"/>
    </source>
</evidence>
<organism evidence="4 5">
    <name type="scientific">Pyxidicoccus parkwayensis</name>
    <dbReference type="NCBI Taxonomy" id="2813578"/>
    <lineage>
        <taxon>Bacteria</taxon>
        <taxon>Pseudomonadati</taxon>
        <taxon>Myxococcota</taxon>
        <taxon>Myxococcia</taxon>
        <taxon>Myxococcales</taxon>
        <taxon>Cystobacterineae</taxon>
        <taxon>Myxococcaceae</taxon>
        <taxon>Pyxidicoccus</taxon>
    </lineage>
</organism>
<feature type="region of interest" description="Disordered" evidence="1">
    <location>
        <begin position="1244"/>
        <end position="1267"/>
    </location>
</feature>
<feature type="compositionally biased region" description="Basic and acidic residues" evidence="1">
    <location>
        <begin position="1002"/>
        <end position="1141"/>
    </location>
</feature>
<evidence type="ECO:0000259" key="3">
    <source>
        <dbReference type="Pfam" id="PF13699"/>
    </source>
</evidence>
<feature type="compositionally biased region" description="Polar residues" evidence="1">
    <location>
        <begin position="961"/>
        <end position="970"/>
    </location>
</feature>
<gene>
    <name evidence="4" type="ORF">JY651_19740</name>
</gene>
<feature type="compositionally biased region" description="Pro residues" evidence="1">
    <location>
        <begin position="1540"/>
        <end position="1554"/>
    </location>
</feature>
<feature type="compositionally biased region" description="Basic and acidic residues" evidence="1">
    <location>
        <begin position="424"/>
        <end position="460"/>
    </location>
</feature>
<keyword evidence="2" id="KW-1133">Transmembrane helix</keyword>
<dbReference type="PANTHER" id="PTHR36135:SF1">
    <property type="entry name" value="FIBROUS SHEATH CABYR-BINDING PROTEIN"/>
    <property type="match status" value="1"/>
</dbReference>
<reference evidence="4 5" key="1">
    <citation type="submission" date="2021-02" db="EMBL/GenBank/DDBJ databases">
        <title>De Novo genome assembly of isolated myxobacteria.</title>
        <authorList>
            <person name="Stevens D.C."/>
        </authorList>
    </citation>
    <scope>NUCLEOTIDE SEQUENCE [LARGE SCALE GENOMIC DNA]</scope>
    <source>
        <strain evidence="5">SCPEA02</strain>
    </source>
</reference>
<feature type="compositionally biased region" description="Basic and acidic residues" evidence="1">
    <location>
        <begin position="584"/>
        <end position="593"/>
    </location>
</feature>
<feature type="compositionally biased region" description="Basic and acidic residues" evidence="1">
    <location>
        <begin position="1148"/>
        <end position="1163"/>
    </location>
</feature>
<name>A0ABX7P982_9BACT</name>
<feature type="region of interest" description="Disordered" evidence="1">
    <location>
        <begin position="574"/>
        <end position="593"/>
    </location>
</feature>
<feature type="compositionally biased region" description="Basic and acidic residues" evidence="1">
    <location>
        <begin position="1472"/>
        <end position="1490"/>
    </location>
</feature>
<accession>A0ABX7P982</accession>
<feature type="region of interest" description="Disordered" evidence="1">
    <location>
        <begin position="1532"/>
        <end position="1554"/>
    </location>
</feature>
<feature type="region of interest" description="Disordered" evidence="1">
    <location>
        <begin position="948"/>
        <end position="1173"/>
    </location>
</feature>
<feature type="compositionally biased region" description="Basic and acidic residues" evidence="1">
    <location>
        <begin position="470"/>
        <end position="480"/>
    </location>
</feature>
<feature type="transmembrane region" description="Helical" evidence="2">
    <location>
        <begin position="691"/>
        <end position="712"/>
    </location>
</feature>
<feature type="domain" description="eCIS core" evidence="3">
    <location>
        <begin position="242"/>
        <end position="312"/>
    </location>
</feature>
<feature type="region of interest" description="Disordered" evidence="1">
    <location>
        <begin position="1442"/>
        <end position="1518"/>
    </location>
</feature>
<feature type="compositionally biased region" description="Basic and acidic residues" evidence="1">
    <location>
        <begin position="1442"/>
        <end position="1451"/>
    </location>
</feature>